<name>A0A2N9EIW5_FAGSY</name>
<proteinExistence type="predicted"/>
<feature type="region of interest" description="Disordered" evidence="1">
    <location>
        <begin position="120"/>
        <end position="140"/>
    </location>
</feature>
<feature type="region of interest" description="Disordered" evidence="1">
    <location>
        <begin position="211"/>
        <end position="250"/>
    </location>
</feature>
<sequence length="277" mass="30169">MQYATPPPMKREQQPHQQPNQASAIPCGGCGSSERWPLHTVRHRGSYRRLCTDCVLKNHQSLFCPLCLLVFDETPPPLPDRLVCLNCPSIAHRSCAPPDSTTSFLCPPCTNPNFSFFFSDSDSDPNPNPKRIKTEDGGVPFRRNTCNTTKAIDKDSAKALLAAARIASASMNKAAATAQSDAERRVREAALAKKKAKEALEHLAFLVLKDNNNKDDHNQDSKPLPAPTTKPIQTAMRNKASSPDTVKATNGLHSLSAAAAVFSQQSTSHATKDSNRL</sequence>
<feature type="compositionally biased region" description="Basic and acidic residues" evidence="1">
    <location>
        <begin position="211"/>
        <end position="220"/>
    </location>
</feature>
<reference evidence="2" key="1">
    <citation type="submission" date="2018-02" db="EMBL/GenBank/DDBJ databases">
        <authorList>
            <person name="Cohen D.B."/>
            <person name="Kent A.D."/>
        </authorList>
    </citation>
    <scope>NUCLEOTIDE SEQUENCE</scope>
</reference>
<dbReference type="PANTHER" id="PTHR34451">
    <property type="entry name" value="PHD FINGER FAMILY PROTEIN"/>
    <property type="match status" value="1"/>
</dbReference>
<gene>
    <name evidence="2" type="ORF">FSB_LOCUS2381</name>
</gene>
<accession>A0A2N9EIW5</accession>
<protein>
    <submittedName>
        <fullName evidence="2">Uncharacterized protein</fullName>
    </submittedName>
</protein>
<feature type="compositionally biased region" description="Polar residues" evidence="1">
    <location>
        <begin position="230"/>
        <end position="250"/>
    </location>
</feature>
<organism evidence="2">
    <name type="scientific">Fagus sylvatica</name>
    <name type="common">Beechnut</name>
    <dbReference type="NCBI Taxonomy" id="28930"/>
    <lineage>
        <taxon>Eukaryota</taxon>
        <taxon>Viridiplantae</taxon>
        <taxon>Streptophyta</taxon>
        <taxon>Embryophyta</taxon>
        <taxon>Tracheophyta</taxon>
        <taxon>Spermatophyta</taxon>
        <taxon>Magnoliopsida</taxon>
        <taxon>eudicotyledons</taxon>
        <taxon>Gunneridae</taxon>
        <taxon>Pentapetalae</taxon>
        <taxon>rosids</taxon>
        <taxon>fabids</taxon>
        <taxon>Fagales</taxon>
        <taxon>Fagaceae</taxon>
        <taxon>Fagus</taxon>
    </lineage>
</organism>
<dbReference type="EMBL" id="OIVN01000113">
    <property type="protein sequence ID" value="SPC74499.1"/>
    <property type="molecule type" value="Genomic_DNA"/>
</dbReference>
<feature type="region of interest" description="Disordered" evidence="1">
    <location>
        <begin position="1"/>
        <end position="25"/>
    </location>
</feature>
<dbReference type="PANTHER" id="PTHR34451:SF7">
    <property type="entry name" value="PHD FINGER FAMILY PROTEIN"/>
    <property type="match status" value="1"/>
</dbReference>
<evidence type="ECO:0000256" key="1">
    <source>
        <dbReference type="SAM" id="MobiDB-lite"/>
    </source>
</evidence>
<dbReference type="AlphaFoldDB" id="A0A2N9EIW5"/>
<evidence type="ECO:0000313" key="2">
    <source>
        <dbReference type="EMBL" id="SPC74499.1"/>
    </source>
</evidence>